<gene>
    <name evidence="1" type="ORF">SFOMI_1402</name>
</gene>
<evidence type="ECO:0000313" key="1">
    <source>
        <dbReference type="EMBL" id="GAY20872.1"/>
    </source>
</evidence>
<reference evidence="1 2" key="1">
    <citation type="journal article" date="2013" name="Biodegradation">
        <title>Occurrence of 4-tert-butylphenol (4-t-BP) biodegradation in an aquatic sample caused by the presence of Spirodela polyrrhiza and isolation of a 4-t-BP-utilizing bacterium.</title>
        <authorList>
            <person name="Ogata Y."/>
            <person name="Toyama T."/>
            <person name="Yu N."/>
            <person name="Wang X."/>
            <person name="Sei K."/>
            <person name="Ike M."/>
        </authorList>
    </citation>
    <scope>NUCLEOTIDE SEQUENCE [LARGE SCALE GENOMIC DNA]</scope>
    <source>
        <strain evidence="1 2">OMI</strain>
    </source>
</reference>
<protein>
    <submittedName>
        <fullName evidence="1">Uncharacterized protein</fullName>
    </submittedName>
</protein>
<sequence length="46" mass="5476">MLPGVMDGRIIEWGKRSLRTRAMMRFDMATIWLWIDRPRAVSPQDD</sequence>
<dbReference type="Proteomes" id="UP000221538">
    <property type="component" value="Unassembled WGS sequence"/>
</dbReference>
<name>A0A292Z5K8_SPHSA</name>
<reference evidence="1 2" key="2">
    <citation type="journal article" date="2013" name="Environ. Sci. Technol.">
        <title>The 4-tert-butylphenol-utilizing bacterium Sphingobium fuliginis OMI can degrade bisphenols via phenolic ring hydroxylation and meta-cleavage pathway.</title>
        <authorList>
            <person name="Ogata Y."/>
            <person name="Goda S."/>
            <person name="Toyama T."/>
            <person name="Sei K."/>
            <person name="Ike M."/>
        </authorList>
    </citation>
    <scope>NUCLEOTIDE SEQUENCE [LARGE SCALE GENOMIC DNA]</scope>
    <source>
        <strain evidence="1 2">OMI</strain>
    </source>
</reference>
<dbReference type="AlphaFoldDB" id="A0A292Z5K8"/>
<organism evidence="1 2">
    <name type="scientific">Sphingobium fuliginis (strain ATCC 27551)</name>
    <dbReference type="NCBI Taxonomy" id="336203"/>
    <lineage>
        <taxon>Bacteria</taxon>
        <taxon>Pseudomonadati</taxon>
        <taxon>Pseudomonadota</taxon>
        <taxon>Alphaproteobacteria</taxon>
        <taxon>Sphingomonadales</taxon>
        <taxon>Sphingomonadaceae</taxon>
        <taxon>Sphingobium</taxon>
    </lineage>
</organism>
<accession>A0A292Z5K8</accession>
<dbReference type="EMBL" id="BEWI01000031">
    <property type="protein sequence ID" value="GAY20872.1"/>
    <property type="molecule type" value="Genomic_DNA"/>
</dbReference>
<evidence type="ECO:0000313" key="2">
    <source>
        <dbReference type="Proteomes" id="UP000221538"/>
    </source>
</evidence>
<proteinExistence type="predicted"/>
<comment type="caution">
    <text evidence="1">The sequence shown here is derived from an EMBL/GenBank/DDBJ whole genome shotgun (WGS) entry which is preliminary data.</text>
</comment>